<organism evidence="1 2">
    <name type="scientific">Adineta steineri</name>
    <dbReference type="NCBI Taxonomy" id="433720"/>
    <lineage>
        <taxon>Eukaryota</taxon>
        <taxon>Metazoa</taxon>
        <taxon>Spiralia</taxon>
        <taxon>Gnathifera</taxon>
        <taxon>Rotifera</taxon>
        <taxon>Eurotatoria</taxon>
        <taxon>Bdelloidea</taxon>
        <taxon>Adinetida</taxon>
        <taxon>Adinetidae</taxon>
        <taxon>Adineta</taxon>
    </lineage>
</organism>
<dbReference type="EMBL" id="CAJNON010000089">
    <property type="protein sequence ID" value="CAF0946277.1"/>
    <property type="molecule type" value="Genomic_DNA"/>
</dbReference>
<reference evidence="1" key="1">
    <citation type="submission" date="2021-02" db="EMBL/GenBank/DDBJ databases">
        <authorList>
            <person name="Nowell W R."/>
        </authorList>
    </citation>
    <scope>NUCLEOTIDE SEQUENCE</scope>
</reference>
<comment type="caution">
    <text evidence="1">The sequence shown here is derived from an EMBL/GenBank/DDBJ whole genome shotgun (WGS) entry which is preliminary data.</text>
</comment>
<dbReference type="Proteomes" id="UP000663891">
    <property type="component" value="Unassembled WGS sequence"/>
</dbReference>
<evidence type="ECO:0000313" key="1">
    <source>
        <dbReference type="EMBL" id="CAF0946277.1"/>
    </source>
</evidence>
<accession>A0A814CSM4</accession>
<dbReference type="OrthoDB" id="10136929at2759"/>
<evidence type="ECO:0000313" key="2">
    <source>
        <dbReference type="Proteomes" id="UP000663891"/>
    </source>
</evidence>
<gene>
    <name evidence="1" type="ORF">VCS650_LOCUS11801</name>
</gene>
<sequence length="101" mass="11901">MLCKLYLIILFIYAFSQIKLYHILLKSNLIHTDSGMSTISTYLLNLFKHTRTSWLGTIPHLIIYNIGEIKNIDQCRTLHTFTADCFPLKSIELHKRYTRIL</sequence>
<dbReference type="AlphaFoldDB" id="A0A814CSM4"/>
<proteinExistence type="predicted"/>
<name>A0A814CSM4_9BILA</name>
<protein>
    <submittedName>
        <fullName evidence="1">Uncharacterized protein</fullName>
    </submittedName>
</protein>